<evidence type="ECO:0000313" key="1">
    <source>
        <dbReference type="EMBL" id="GIY39520.1"/>
    </source>
</evidence>
<protein>
    <submittedName>
        <fullName evidence="1">Uncharacterized protein</fullName>
    </submittedName>
</protein>
<evidence type="ECO:0000313" key="2">
    <source>
        <dbReference type="Proteomes" id="UP001054945"/>
    </source>
</evidence>
<dbReference type="Proteomes" id="UP001054945">
    <property type="component" value="Unassembled WGS sequence"/>
</dbReference>
<sequence length="125" mass="14921">MVYVSQTPKKKMELYIKCIHLYIKRVNLHPNYLKGLLFKQPQFPEYHFHSHKERPQTRQRFPCEKYFHCTIKKSCLALSGDEYACFMSVIMSRAICENKFQKCLFAVPLCLFPLLSHSADRATWR</sequence>
<name>A0AAV4T0D4_CAEEX</name>
<accession>A0AAV4T0D4</accession>
<organism evidence="1 2">
    <name type="scientific">Caerostris extrusa</name>
    <name type="common">Bark spider</name>
    <name type="synonym">Caerostris bankana</name>
    <dbReference type="NCBI Taxonomy" id="172846"/>
    <lineage>
        <taxon>Eukaryota</taxon>
        <taxon>Metazoa</taxon>
        <taxon>Ecdysozoa</taxon>
        <taxon>Arthropoda</taxon>
        <taxon>Chelicerata</taxon>
        <taxon>Arachnida</taxon>
        <taxon>Araneae</taxon>
        <taxon>Araneomorphae</taxon>
        <taxon>Entelegynae</taxon>
        <taxon>Araneoidea</taxon>
        <taxon>Araneidae</taxon>
        <taxon>Caerostris</taxon>
    </lineage>
</organism>
<proteinExistence type="predicted"/>
<comment type="caution">
    <text evidence="1">The sequence shown here is derived from an EMBL/GenBank/DDBJ whole genome shotgun (WGS) entry which is preliminary data.</text>
</comment>
<gene>
    <name evidence="1" type="ORF">CEXT_743191</name>
</gene>
<dbReference type="AlphaFoldDB" id="A0AAV4T0D4"/>
<reference evidence="1 2" key="1">
    <citation type="submission" date="2021-06" db="EMBL/GenBank/DDBJ databases">
        <title>Caerostris extrusa draft genome.</title>
        <authorList>
            <person name="Kono N."/>
            <person name="Arakawa K."/>
        </authorList>
    </citation>
    <scope>NUCLEOTIDE SEQUENCE [LARGE SCALE GENOMIC DNA]</scope>
</reference>
<dbReference type="EMBL" id="BPLR01010475">
    <property type="protein sequence ID" value="GIY39520.1"/>
    <property type="molecule type" value="Genomic_DNA"/>
</dbReference>
<keyword evidence="2" id="KW-1185">Reference proteome</keyword>